<dbReference type="Gene3D" id="1.10.10.10">
    <property type="entry name" value="Winged helix-like DNA-binding domain superfamily/Winged helix DNA-binding domain"/>
    <property type="match status" value="1"/>
</dbReference>
<dbReference type="InterPro" id="IPR036390">
    <property type="entry name" value="WH_DNA-bd_sf"/>
</dbReference>
<dbReference type="PANTHER" id="PTHR33164:SF99">
    <property type="entry name" value="MARR FAMILY REGULATORY PROTEIN"/>
    <property type="match status" value="1"/>
</dbReference>
<dbReference type="AlphaFoldDB" id="A0A7W9FBF4"/>
<dbReference type="InterPro" id="IPR036388">
    <property type="entry name" value="WH-like_DNA-bd_sf"/>
</dbReference>
<dbReference type="PROSITE" id="PS50995">
    <property type="entry name" value="HTH_MARR_2"/>
    <property type="match status" value="1"/>
</dbReference>
<evidence type="ECO:0000313" key="3">
    <source>
        <dbReference type="Proteomes" id="UP000517712"/>
    </source>
</evidence>
<keyword evidence="3" id="KW-1185">Reference proteome</keyword>
<gene>
    <name evidence="2" type="ORF">HD600_001743</name>
</gene>
<keyword evidence="2" id="KW-0238">DNA-binding</keyword>
<feature type="domain" description="HTH marR-type" evidence="1">
    <location>
        <begin position="6"/>
        <end position="140"/>
    </location>
</feature>
<comment type="caution">
    <text evidence="2">The sequence shown here is derived from an EMBL/GenBank/DDBJ whole genome shotgun (WGS) entry which is preliminary data.</text>
</comment>
<dbReference type="SUPFAM" id="SSF46785">
    <property type="entry name" value="Winged helix' DNA-binding domain"/>
    <property type="match status" value="1"/>
</dbReference>
<dbReference type="Proteomes" id="UP000517712">
    <property type="component" value="Unassembled WGS sequence"/>
</dbReference>
<dbReference type="InterPro" id="IPR039422">
    <property type="entry name" value="MarR/SlyA-like"/>
</dbReference>
<proteinExistence type="predicted"/>
<evidence type="ECO:0000313" key="2">
    <source>
        <dbReference type="EMBL" id="MBB5743246.1"/>
    </source>
</evidence>
<dbReference type="GO" id="GO:0003677">
    <property type="term" value="F:DNA binding"/>
    <property type="evidence" value="ECO:0007669"/>
    <property type="project" value="UniProtKB-KW"/>
</dbReference>
<dbReference type="InterPro" id="IPR000835">
    <property type="entry name" value="HTH_MarR-typ"/>
</dbReference>
<dbReference type="GO" id="GO:0003700">
    <property type="term" value="F:DNA-binding transcription factor activity"/>
    <property type="evidence" value="ECO:0007669"/>
    <property type="project" value="InterPro"/>
</dbReference>
<sequence>MEATPGARLASLLDQTFRAMVAHAVEELGRRGHPGVTATLEFALVEIRAGATDASALGRALGVSKQAAAKTIATLEHLGYVRREAHPTDARRRHVAVTARGEEMTAIGAAAFDDLRRRWIDSLGSADAERAEAALQVLLEQSREDAIARAQGSSTAT</sequence>
<dbReference type="RefSeq" id="WP_184283046.1">
    <property type="nucleotide sequence ID" value="NZ_BAAAPG010000001.1"/>
</dbReference>
<protein>
    <submittedName>
        <fullName evidence="2">DNA-binding MarR family transcriptional regulator</fullName>
    </submittedName>
</protein>
<dbReference type="EMBL" id="JACHMU010000001">
    <property type="protein sequence ID" value="MBB5743246.1"/>
    <property type="molecule type" value="Genomic_DNA"/>
</dbReference>
<reference evidence="2 3" key="1">
    <citation type="submission" date="2020-08" db="EMBL/GenBank/DDBJ databases">
        <title>Sequencing the genomes of 1000 actinobacteria strains.</title>
        <authorList>
            <person name="Klenk H.-P."/>
        </authorList>
    </citation>
    <scope>NUCLEOTIDE SEQUENCE [LARGE SCALE GENOMIC DNA]</scope>
    <source>
        <strain evidence="2 3">DSM 24823</strain>
    </source>
</reference>
<organism evidence="2 3">
    <name type="scientific">Microbacterium ginsengiterrae</name>
    <dbReference type="NCBI Taxonomy" id="546115"/>
    <lineage>
        <taxon>Bacteria</taxon>
        <taxon>Bacillati</taxon>
        <taxon>Actinomycetota</taxon>
        <taxon>Actinomycetes</taxon>
        <taxon>Micrococcales</taxon>
        <taxon>Microbacteriaceae</taxon>
        <taxon>Microbacterium</taxon>
    </lineage>
</organism>
<dbReference type="PANTHER" id="PTHR33164">
    <property type="entry name" value="TRANSCRIPTIONAL REGULATOR, MARR FAMILY"/>
    <property type="match status" value="1"/>
</dbReference>
<evidence type="ECO:0000259" key="1">
    <source>
        <dbReference type="PROSITE" id="PS50995"/>
    </source>
</evidence>
<dbReference type="Pfam" id="PF12802">
    <property type="entry name" value="MarR_2"/>
    <property type="match status" value="1"/>
</dbReference>
<accession>A0A7W9FBF4</accession>
<dbReference type="SMART" id="SM00347">
    <property type="entry name" value="HTH_MARR"/>
    <property type="match status" value="1"/>
</dbReference>
<dbReference type="GO" id="GO:0006950">
    <property type="term" value="P:response to stress"/>
    <property type="evidence" value="ECO:0007669"/>
    <property type="project" value="TreeGrafter"/>
</dbReference>
<name>A0A7W9FBF4_9MICO</name>